<dbReference type="EMBL" id="MZNU01000105">
    <property type="protein sequence ID" value="OWP04425.1"/>
    <property type="molecule type" value="Genomic_DNA"/>
</dbReference>
<evidence type="ECO:0000313" key="1">
    <source>
        <dbReference type="EMBL" id="OWP04425.1"/>
    </source>
</evidence>
<protein>
    <submittedName>
        <fullName evidence="1">Uncharacterized protein</fullName>
    </submittedName>
</protein>
<keyword evidence="2" id="KW-1185">Reference proteome</keyword>
<dbReference type="OrthoDB" id="1560166at2759"/>
<dbReference type="Gene3D" id="3.40.50.720">
    <property type="entry name" value="NAD(P)-binding Rossmann-like Domain"/>
    <property type="match status" value="1"/>
</dbReference>
<evidence type="ECO:0000313" key="2">
    <source>
        <dbReference type="Proteomes" id="UP000242519"/>
    </source>
</evidence>
<dbReference type="SUPFAM" id="SSF51735">
    <property type="entry name" value="NAD(P)-binding Rossmann-fold domains"/>
    <property type="match status" value="1"/>
</dbReference>
<organism evidence="1 2">
    <name type="scientific">Diplocarpon coronariae</name>
    <dbReference type="NCBI Taxonomy" id="2795749"/>
    <lineage>
        <taxon>Eukaryota</taxon>
        <taxon>Fungi</taxon>
        <taxon>Dikarya</taxon>
        <taxon>Ascomycota</taxon>
        <taxon>Pezizomycotina</taxon>
        <taxon>Leotiomycetes</taxon>
        <taxon>Helotiales</taxon>
        <taxon>Drepanopezizaceae</taxon>
        <taxon>Diplocarpon</taxon>
    </lineage>
</organism>
<dbReference type="Proteomes" id="UP000242519">
    <property type="component" value="Unassembled WGS sequence"/>
</dbReference>
<proteinExistence type="predicted"/>
<dbReference type="InterPro" id="IPR036291">
    <property type="entry name" value="NAD(P)-bd_dom_sf"/>
</dbReference>
<sequence>MKVLFPLKSLPGLSCDHKQVLDELSVLAADKSEGRSKAILFSYQQHPVKHNTVAGPVTWRAAPIMRLSLFKPIVPAPDKSKVIGGGYLASRLLPRRPRLRYHDRAGAITQAGNCPPDDVDAVEGLGGVGLAGIAAAKHRGVKTIIAADLLALQDRAGEEHGCHAWTGPSAACAQKGWVRGLASCVEVFGAREAGL</sequence>
<name>A0A218ZAW6_9HELO</name>
<accession>A0A218ZAW6</accession>
<reference evidence="1" key="1">
    <citation type="submission" date="2017-04" db="EMBL/GenBank/DDBJ databases">
        <title>Draft genome sequence of Marssonina coronaria NL1: causal agent of apple blotch.</title>
        <authorList>
            <person name="Cheng Q."/>
        </authorList>
    </citation>
    <scope>NUCLEOTIDE SEQUENCE [LARGE SCALE GENOMIC DNA]</scope>
    <source>
        <strain evidence="1">NL1</strain>
    </source>
</reference>
<dbReference type="AlphaFoldDB" id="A0A218ZAW6"/>
<gene>
    <name evidence="1" type="ORF">B2J93_3373</name>
</gene>
<comment type="caution">
    <text evidence="1">The sequence shown here is derived from an EMBL/GenBank/DDBJ whole genome shotgun (WGS) entry which is preliminary data.</text>
</comment>
<dbReference type="InParanoid" id="A0A218ZAW6"/>